<feature type="transmembrane region" description="Helical" evidence="4">
    <location>
        <begin position="131"/>
        <end position="156"/>
    </location>
</feature>
<keyword evidence="6" id="KW-0808">Transferase</keyword>
<evidence type="ECO:0000256" key="3">
    <source>
        <dbReference type="ARBA" id="ARBA00034247"/>
    </source>
</evidence>
<keyword evidence="4" id="KW-1133">Transmembrane helix</keyword>
<evidence type="ECO:0000313" key="7">
    <source>
        <dbReference type="Proteomes" id="UP001165393"/>
    </source>
</evidence>
<dbReference type="Proteomes" id="UP001165393">
    <property type="component" value="Unassembled WGS sequence"/>
</dbReference>
<dbReference type="PROSITE" id="PS50887">
    <property type="entry name" value="GGDEF"/>
    <property type="match status" value="1"/>
</dbReference>
<comment type="cofactor">
    <cofactor evidence="1">
        <name>Mg(2+)</name>
        <dbReference type="ChEBI" id="CHEBI:18420"/>
    </cofactor>
</comment>
<dbReference type="PANTHER" id="PTHR45138:SF9">
    <property type="entry name" value="DIGUANYLATE CYCLASE DGCM-RELATED"/>
    <property type="match status" value="1"/>
</dbReference>
<proteinExistence type="predicted"/>
<comment type="caution">
    <text evidence="6">The sequence shown here is derived from an EMBL/GenBank/DDBJ whole genome shotgun (WGS) entry which is preliminary data.</text>
</comment>
<gene>
    <name evidence="6" type="ORF">NAF29_16835</name>
</gene>
<feature type="transmembrane region" description="Helical" evidence="4">
    <location>
        <begin position="90"/>
        <end position="111"/>
    </location>
</feature>
<organism evidence="6 7">
    <name type="scientific">Echinimonas agarilytica</name>
    <dbReference type="NCBI Taxonomy" id="1215918"/>
    <lineage>
        <taxon>Bacteria</taxon>
        <taxon>Pseudomonadati</taxon>
        <taxon>Pseudomonadota</taxon>
        <taxon>Gammaproteobacteria</taxon>
        <taxon>Alteromonadales</taxon>
        <taxon>Echinimonadaceae</taxon>
        <taxon>Echinimonas</taxon>
    </lineage>
</organism>
<dbReference type="InterPro" id="IPR043128">
    <property type="entry name" value="Rev_trsase/Diguanyl_cyclase"/>
</dbReference>
<dbReference type="FunFam" id="3.30.70.270:FF:000001">
    <property type="entry name" value="Diguanylate cyclase domain protein"/>
    <property type="match status" value="1"/>
</dbReference>
<evidence type="ECO:0000259" key="5">
    <source>
        <dbReference type="PROSITE" id="PS50887"/>
    </source>
</evidence>
<reference evidence="6 7" key="1">
    <citation type="journal article" date="2013" name="Antonie Van Leeuwenhoek">
        <title>Echinimonas agarilytica gen. nov., sp. nov., a new gammaproteobacterium isolated from the sea urchin Strongylocentrotus intermedius.</title>
        <authorList>
            <person name="Nedashkovskaya O.I."/>
            <person name="Stenkova A.M."/>
            <person name="Zhukova N.V."/>
            <person name="Van Trappen S."/>
            <person name="Lee J.S."/>
            <person name="Kim S.B."/>
        </authorList>
    </citation>
    <scope>NUCLEOTIDE SEQUENCE [LARGE SCALE GENOMIC DNA]</scope>
    <source>
        <strain evidence="6 7">KMM 6351</strain>
    </source>
</reference>
<protein>
    <recommendedName>
        <fullName evidence="2">diguanylate cyclase</fullName>
        <ecNumber evidence="2">2.7.7.65</ecNumber>
    </recommendedName>
</protein>
<dbReference type="Gene3D" id="3.30.70.270">
    <property type="match status" value="1"/>
</dbReference>
<sequence>MPYQTATSPTVSKKKYWQFQLVIGFLWLCVAVITVYFRSTDFVTVAFIPAAFSFSLVTCFGRQALPGIIVGSMFASMFALIHVVEPTEDAFYFLPQIILYSVTHALCFYMAHLGLVRYTKGSLKLDQPKHVFALVYATMATSVISTTIATLVYFLIDLDIAQLLIDLFLLRWMSNITGTLCFTLTFMTAFSYFRCEQFFDHAYIDIAYLRNNLNIDSRLLKITLLFTSTIIALEIAGFYIETDHAVIGWMGIVATLCFAHVAIKLGPSALAIIISTFALLLIVSASSLWGVYTVSEVQMLLPTLSIAGILILALTGSIGNNRHLNTLAHTDELTGIANRRKWISHASQEFLRSKRYDRMMSIILIDLDFFKRINDEYGHDGGDLILQRSAKIFCNQLRDEALVCRYGGEEFAVIVPECSAQHAAIVAERMRESLSRSTVEYNNKTLKVSASFGVAEIQHTHAKLESLIKDADEALYQAKHNGRNQVMIKPA</sequence>
<feature type="transmembrane region" description="Helical" evidence="4">
    <location>
        <begin position="176"/>
        <end position="193"/>
    </location>
</feature>
<feature type="transmembrane region" description="Helical" evidence="4">
    <location>
        <begin position="67"/>
        <end position="84"/>
    </location>
</feature>
<keyword evidence="4" id="KW-0472">Membrane</keyword>
<feature type="domain" description="GGDEF" evidence="5">
    <location>
        <begin position="358"/>
        <end position="491"/>
    </location>
</feature>
<feature type="transmembrane region" description="Helical" evidence="4">
    <location>
        <begin position="16"/>
        <end position="36"/>
    </location>
</feature>
<evidence type="ECO:0000256" key="4">
    <source>
        <dbReference type="SAM" id="Phobius"/>
    </source>
</evidence>
<dbReference type="EMBL" id="JAMQGP010000010">
    <property type="protein sequence ID" value="MCM2681316.1"/>
    <property type="molecule type" value="Genomic_DNA"/>
</dbReference>
<dbReference type="RefSeq" id="WP_251262799.1">
    <property type="nucleotide sequence ID" value="NZ_JAMQGP010000010.1"/>
</dbReference>
<keyword evidence="7" id="KW-1185">Reference proteome</keyword>
<dbReference type="Pfam" id="PF00990">
    <property type="entry name" value="GGDEF"/>
    <property type="match status" value="1"/>
</dbReference>
<dbReference type="AlphaFoldDB" id="A0AA41W9Y9"/>
<evidence type="ECO:0000256" key="2">
    <source>
        <dbReference type="ARBA" id="ARBA00012528"/>
    </source>
</evidence>
<keyword evidence="4" id="KW-0812">Transmembrane</keyword>
<evidence type="ECO:0000256" key="1">
    <source>
        <dbReference type="ARBA" id="ARBA00001946"/>
    </source>
</evidence>
<dbReference type="CDD" id="cd01949">
    <property type="entry name" value="GGDEF"/>
    <property type="match status" value="1"/>
</dbReference>
<feature type="transmembrane region" description="Helical" evidence="4">
    <location>
        <begin position="270"/>
        <end position="292"/>
    </location>
</feature>
<feature type="transmembrane region" description="Helical" evidence="4">
    <location>
        <begin position="42"/>
        <end position="60"/>
    </location>
</feature>
<comment type="catalytic activity">
    <reaction evidence="3">
        <text>2 GTP = 3',3'-c-di-GMP + 2 diphosphate</text>
        <dbReference type="Rhea" id="RHEA:24898"/>
        <dbReference type="ChEBI" id="CHEBI:33019"/>
        <dbReference type="ChEBI" id="CHEBI:37565"/>
        <dbReference type="ChEBI" id="CHEBI:58805"/>
        <dbReference type="EC" id="2.7.7.65"/>
    </reaction>
</comment>
<evidence type="ECO:0000313" key="6">
    <source>
        <dbReference type="EMBL" id="MCM2681316.1"/>
    </source>
</evidence>
<dbReference type="NCBIfam" id="TIGR00254">
    <property type="entry name" value="GGDEF"/>
    <property type="match status" value="1"/>
</dbReference>
<keyword evidence="6" id="KW-0548">Nucleotidyltransferase</keyword>
<feature type="transmembrane region" description="Helical" evidence="4">
    <location>
        <begin position="219"/>
        <end position="240"/>
    </location>
</feature>
<dbReference type="EC" id="2.7.7.65" evidence="2"/>
<dbReference type="InterPro" id="IPR050469">
    <property type="entry name" value="Diguanylate_Cyclase"/>
</dbReference>
<feature type="transmembrane region" description="Helical" evidence="4">
    <location>
        <begin position="298"/>
        <end position="319"/>
    </location>
</feature>
<dbReference type="InterPro" id="IPR000160">
    <property type="entry name" value="GGDEF_dom"/>
</dbReference>
<dbReference type="SMART" id="SM00267">
    <property type="entry name" value="GGDEF"/>
    <property type="match status" value="1"/>
</dbReference>
<dbReference type="InterPro" id="IPR029787">
    <property type="entry name" value="Nucleotide_cyclase"/>
</dbReference>
<dbReference type="PANTHER" id="PTHR45138">
    <property type="entry name" value="REGULATORY COMPONENTS OF SENSORY TRANSDUCTION SYSTEM"/>
    <property type="match status" value="1"/>
</dbReference>
<accession>A0AA41W9Y9</accession>
<dbReference type="SUPFAM" id="SSF55073">
    <property type="entry name" value="Nucleotide cyclase"/>
    <property type="match status" value="1"/>
</dbReference>
<dbReference type="GO" id="GO:0052621">
    <property type="term" value="F:diguanylate cyclase activity"/>
    <property type="evidence" value="ECO:0007669"/>
    <property type="project" value="UniProtKB-EC"/>
</dbReference>
<name>A0AA41W9Y9_9GAMM</name>
<feature type="transmembrane region" description="Helical" evidence="4">
    <location>
        <begin position="246"/>
        <end position="263"/>
    </location>
</feature>